<evidence type="ECO:0000313" key="3">
    <source>
        <dbReference type="Proteomes" id="UP000789375"/>
    </source>
</evidence>
<gene>
    <name evidence="2" type="ORF">FMOSSE_LOCUS3497</name>
</gene>
<reference evidence="2" key="1">
    <citation type="submission" date="2021-06" db="EMBL/GenBank/DDBJ databases">
        <authorList>
            <person name="Kallberg Y."/>
            <person name="Tangrot J."/>
            <person name="Rosling A."/>
        </authorList>
    </citation>
    <scope>NUCLEOTIDE SEQUENCE</scope>
    <source>
        <strain evidence="2">87-6 pot B 2015</strain>
    </source>
</reference>
<feature type="compositionally biased region" description="Basic and acidic residues" evidence="1">
    <location>
        <begin position="454"/>
        <end position="466"/>
    </location>
</feature>
<feature type="compositionally biased region" description="Basic and acidic residues" evidence="1">
    <location>
        <begin position="426"/>
        <end position="438"/>
    </location>
</feature>
<protein>
    <submittedName>
        <fullName evidence="2">5992_t:CDS:1</fullName>
    </submittedName>
</protein>
<feature type="compositionally biased region" description="Basic residues" evidence="1">
    <location>
        <begin position="392"/>
        <end position="401"/>
    </location>
</feature>
<dbReference type="EMBL" id="CAJVPP010000527">
    <property type="protein sequence ID" value="CAG8490348.1"/>
    <property type="molecule type" value="Genomic_DNA"/>
</dbReference>
<organism evidence="2 3">
    <name type="scientific">Funneliformis mosseae</name>
    <name type="common">Endomycorrhizal fungus</name>
    <name type="synonym">Glomus mosseae</name>
    <dbReference type="NCBI Taxonomy" id="27381"/>
    <lineage>
        <taxon>Eukaryota</taxon>
        <taxon>Fungi</taxon>
        <taxon>Fungi incertae sedis</taxon>
        <taxon>Mucoromycota</taxon>
        <taxon>Glomeromycotina</taxon>
        <taxon>Glomeromycetes</taxon>
        <taxon>Glomerales</taxon>
        <taxon>Glomeraceae</taxon>
        <taxon>Funneliformis</taxon>
    </lineage>
</organism>
<proteinExistence type="predicted"/>
<evidence type="ECO:0000256" key="1">
    <source>
        <dbReference type="SAM" id="MobiDB-lite"/>
    </source>
</evidence>
<comment type="caution">
    <text evidence="2">The sequence shown here is derived from an EMBL/GenBank/DDBJ whole genome shotgun (WGS) entry which is preliminary data.</text>
</comment>
<name>A0A9N8WHW2_FUNMO</name>
<dbReference type="Proteomes" id="UP000789375">
    <property type="component" value="Unassembled WGS sequence"/>
</dbReference>
<dbReference type="AlphaFoldDB" id="A0A9N8WHW2"/>
<evidence type="ECO:0000313" key="2">
    <source>
        <dbReference type="EMBL" id="CAG8490348.1"/>
    </source>
</evidence>
<keyword evidence="3" id="KW-1185">Reference proteome</keyword>
<accession>A0A9N8WHW2</accession>
<sequence length="473" mass="52882">MSEIQKNELNDRKTLENNASCQLRAQENLITNENDKNGKETDRTKIIQRDIENGVITVNNVNVKDDSDLEISKLDKIPRFEPLIKPHPETGFTLSGLWGSASASSDQVREQICEDQRIVMETVKSVDTYCVEINQTMIASQLQAKANYEQMGIVNVFMKQVEKTHKMVHEIFQTLNKMENLLPEEERLTDQSASIKHPTLHKLRLNTRQKHNHGSFQFETRRLSLQKRRTHPSVVILSFDTVLSDKHQDLDSSALTLSPVDGTTLSTVQSVLGSSGDSSASDRLKEIFSNQSQNSEERSSSQWLSAMRESVKKTGSNTSIENLQGLQEVHAVTNNYGSPNSSPALLSSNSSQYHKSPINNVNKPSNSGSSISLLTAMLRRTTGKEGETKNKTTPKLRKKKSISSSIRNHSSTVSETCLEGISISNDRGRKNDLKDLTHSKQVQKEGPVIQFESEDGRSSSEERNENVEDGSEI</sequence>
<feature type="compositionally biased region" description="Low complexity" evidence="1">
    <location>
        <begin position="402"/>
        <end position="414"/>
    </location>
</feature>
<feature type="compositionally biased region" description="Polar residues" evidence="1">
    <location>
        <begin position="352"/>
        <end position="373"/>
    </location>
</feature>
<feature type="region of interest" description="Disordered" evidence="1">
    <location>
        <begin position="333"/>
        <end position="473"/>
    </location>
</feature>
<feature type="compositionally biased region" description="Low complexity" evidence="1">
    <location>
        <begin position="338"/>
        <end position="351"/>
    </location>
</feature>